<evidence type="ECO:0000313" key="12">
    <source>
        <dbReference type="Proteomes" id="UP000317617"/>
    </source>
</evidence>
<evidence type="ECO:0000256" key="8">
    <source>
        <dbReference type="SAM" id="Coils"/>
    </source>
</evidence>
<dbReference type="Pfam" id="PF02321">
    <property type="entry name" value="OEP"/>
    <property type="match status" value="1"/>
</dbReference>
<evidence type="ECO:0000256" key="4">
    <source>
        <dbReference type="ARBA" id="ARBA00022452"/>
    </source>
</evidence>
<dbReference type="GO" id="GO:1990281">
    <property type="term" value="C:efflux pump complex"/>
    <property type="evidence" value="ECO:0007669"/>
    <property type="project" value="TreeGrafter"/>
</dbReference>
<proteinExistence type="inferred from homology"/>
<dbReference type="GO" id="GO:0015288">
    <property type="term" value="F:porin activity"/>
    <property type="evidence" value="ECO:0007669"/>
    <property type="project" value="TreeGrafter"/>
</dbReference>
<evidence type="ECO:0000256" key="6">
    <source>
        <dbReference type="ARBA" id="ARBA00023136"/>
    </source>
</evidence>
<dbReference type="InterPro" id="IPR003423">
    <property type="entry name" value="OMP_efflux"/>
</dbReference>
<protein>
    <recommendedName>
        <fullName evidence="13">Transporter</fullName>
    </recommendedName>
</protein>
<comment type="subcellular location">
    <subcellularLocation>
        <location evidence="1">Cell outer membrane</location>
    </subcellularLocation>
</comment>
<sequence length="482" mass="51027">MKASRCCLVLLMVLGTLHAAHAQSGPSSVSEAASPRSSLSFPDALAMAWAQDPLRSELGTNRRSAEARARAAGSWFAGGPSLSGSYFDDHAIGTNIGYTTYQGGVSVPLWLPGQGSATRKLARADAEAATERTSAEHMALAVRLLDASATVLLARKRVITTMALSTAATRLSEHMAVAARTGEVTQADQQMAEAALATAQTDAAMAQEEAQTATAGLVALLGTPVVPDIQAFSAPESAETRLVAHTVEENDPRVRAAQKATAAAQADLVLARRSFMPNPEIGVGAIHEAQYGSPWDTRVGVNFTMALPSAVHNAPLLAEARNRVAAAETQETLARRMVRQELVQIRARLASAAAALKSAQNAARQLDKRADLLERSWKMQENSLDDALRARQAAYTADLVRDRAEILWHSAILRALIAAGAIPGLEQSPTARPRQTTTLIVPTPADTESMEETSTPHTRQPGEALRIPELVSAPRSSGAPMP</sequence>
<evidence type="ECO:0000256" key="1">
    <source>
        <dbReference type="ARBA" id="ARBA00004442"/>
    </source>
</evidence>
<evidence type="ECO:0000256" key="7">
    <source>
        <dbReference type="ARBA" id="ARBA00023237"/>
    </source>
</evidence>
<keyword evidence="3" id="KW-0813">Transport</keyword>
<reference evidence="11 12" key="1">
    <citation type="submission" date="2019-06" db="EMBL/GenBank/DDBJ databases">
        <title>Whole genome shotgun sequence of Acetobacter orleanensis NBRC 13752.</title>
        <authorList>
            <person name="Hosoyama A."/>
            <person name="Uohara A."/>
            <person name="Ohji S."/>
            <person name="Ichikawa N."/>
        </authorList>
    </citation>
    <scope>NUCLEOTIDE SEQUENCE [LARGE SCALE GENOMIC DNA]</scope>
    <source>
        <strain evidence="11 12">NBRC 13752</strain>
    </source>
</reference>
<keyword evidence="8" id="KW-0175">Coiled coil</keyword>
<dbReference type="Gene3D" id="1.20.1600.10">
    <property type="entry name" value="Outer membrane efflux proteins (OEP)"/>
    <property type="match status" value="1"/>
</dbReference>
<dbReference type="SUPFAM" id="SSF56954">
    <property type="entry name" value="Outer membrane efflux proteins (OEP)"/>
    <property type="match status" value="1"/>
</dbReference>
<evidence type="ECO:0000256" key="9">
    <source>
        <dbReference type="SAM" id="MobiDB-lite"/>
    </source>
</evidence>
<dbReference type="AlphaFoldDB" id="A0A4Y3TKC0"/>
<keyword evidence="6" id="KW-0472">Membrane</keyword>
<feature type="signal peptide" evidence="10">
    <location>
        <begin position="1"/>
        <end position="22"/>
    </location>
</feature>
<dbReference type="EMBL" id="BJMU01000004">
    <property type="protein sequence ID" value="GEB82776.1"/>
    <property type="molecule type" value="Genomic_DNA"/>
</dbReference>
<evidence type="ECO:0000313" key="11">
    <source>
        <dbReference type="EMBL" id="GEB82776.1"/>
    </source>
</evidence>
<feature type="coiled-coil region" evidence="8">
    <location>
        <begin position="342"/>
        <end position="376"/>
    </location>
</feature>
<dbReference type="InterPro" id="IPR051906">
    <property type="entry name" value="TolC-like"/>
</dbReference>
<keyword evidence="7" id="KW-0998">Cell outer membrane</keyword>
<evidence type="ECO:0000256" key="5">
    <source>
        <dbReference type="ARBA" id="ARBA00022692"/>
    </source>
</evidence>
<dbReference type="GO" id="GO:0009279">
    <property type="term" value="C:cell outer membrane"/>
    <property type="evidence" value="ECO:0007669"/>
    <property type="project" value="UniProtKB-SubCell"/>
</dbReference>
<organism evidence="11 12">
    <name type="scientific">Acetobacter orleanensis</name>
    <dbReference type="NCBI Taxonomy" id="104099"/>
    <lineage>
        <taxon>Bacteria</taxon>
        <taxon>Pseudomonadati</taxon>
        <taxon>Pseudomonadota</taxon>
        <taxon>Alphaproteobacteria</taxon>
        <taxon>Acetobacterales</taxon>
        <taxon>Acetobacteraceae</taxon>
        <taxon>Acetobacter</taxon>
    </lineage>
</organism>
<dbReference type="PANTHER" id="PTHR30026:SF20">
    <property type="entry name" value="OUTER MEMBRANE PROTEIN TOLC"/>
    <property type="match status" value="1"/>
</dbReference>
<comment type="caution">
    <text evidence="11">The sequence shown here is derived from an EMBL/GenBank/DDBJ whole genome shotgun (WGS) entry which is preliminary data.</text>
</comment>
<accession>A0A4Y3TKC0</accession>
<evidence type="ECO:0000256" key="3">
    <source>
        <dbReference type="ARBA" id="ARBA00022448"/>
    </source>
</evidence>
<keyword evidence="5" id="KW-0812">Transmembrane</keyword>
<evidence type="ECO:0008006" key="13">
    <source>
        <dbReference type="Google" id="ProtNLM"/>
    </source>
</evidence>
<dbReference type="PANTHER" id="PTHR30026">
    <property type="entry name" value="OUTER MEMBRANE PROTEIN TOLC"/>
    <property type="match status" value="1"/>
</dbReference>
<name>A0A4Y3TKC0_9PROT</name>
<keyword evidence="12" id="KW-1185">Reference proteome</keyword>
<dbReference type="GO" id="GO:0015562">
    <property type="term" value="F:efflux transmembrane transporter activity"/>
    <property type="evidence" value="ECO:0007669"/>
    <property type="project" value="InterPro"/>
</dbReference>
<feature type="region of interest" description="Disordered" evidence="9">
    <location>
        <begin position="441"/>
        <end position="482"/>
    </location>
</feature>
<dbReference type="Proteomes" id="UP000317617">
    <property type="component" value="Unassembled WGS sequence"/>
</dbReference>
<keyword evidence="10" id="KW-0732">Signal</keyword>
<evidence type="ECO:0000256" key="10">
    <source>
        <dbReference type="SAM" id="SignalP"/>
    </source>
</evidence>
<keyword evidence="4" id="KW-1134">Transmembrane beta strand</keyword>
<dbReference type="RefSeq" id="WP_244463322.1">
    <property type="nucleotide sequence ID" value="NZ_BJMU01000004.1"/>
</dbReference>
<feature type="chain" id="PRO_5021264351" description="Transporter" evidence="10">
    <location>
        <begin position="23"/>
        <end position="482"/>
    </location>
</feature>
<comment type="similarity">
    <text evidence="2">Belongs to the outer membrane factor (OMF) (TC 1.B.17) family.</text>
</comment>
<evidence type="ECO:0000256" key="2">
    <source>
        <dbReference type="ARBA" id="ARBA00007613"/>
    </source>
</evidence>
<gene>
    <name evidence="11" type="ORF">AOR01nite_12530</name>
</gene>